<dbReference type="RefSeq" id="WP_282357067.1">
    <property type="nucleotide sequence ID" value="NZ_JASBQV010000029.1"/>
</dbReference>
<comment type="similarity">
    <text evidence="1">Belongs to the glycosyl hydrolase 16 family.</text>
</comment>
<sequence length="797" mass="88991">MKKWLAVALGTGLVLSYAGTGHAEKADKKDNTKWKMVWSDEFTKQQLDRTKWTYDTGNWIVDQNGSAISPGWGNNEKQYYTDKTDNSFIRDGKLVIRAKEEKTTDALGTYDYTSAKLKTKGLFSKTYGRYEIKAKLPTGKGLWPAFWMLPEQDKYGAWASSGEIDVMEAWGSQPDKVAGTIHYGENWPNNKYTGKDYHFPDGGRIDQWHTYAVEWEPGELRWYVDGNLYQTQNDWYSKGKNTATNYSYPAPFDQNFYLVMNLAVGGWFDGEVDSTTKFPAEMEVDYVRVYDLKNRDYREPVEPVYEDVTLPDGAKQPLADGNLVYDQAYEKAIKTITDGAQTLDPTYWNYVTLPDFGGKGSVNVTEQDGTRFASVTIDQPGAQNYAHQLIQKISLAQGGRYEVSFDASSEEARTIVAKVGGGAERGYTKYSNEEVIELTPTIKRHTFAFDMAAETDLAARLEFNLGLAKAGVKIGNVRVEQVPRGELDETATKPALPDGNQIYNGTFDQGAMDRLTYWQFDAGQTKGTGTVDPVTRDFTFKTKAQMKKGQSATLTQHGVQLQENHQYVLRFKADSKRIKQIQVKATNADGTTAYLPTHDVPLTKQTTTVEIPFTMTQATDLNSQLQFNFGTSKGEVTLDDVELIDVTPVEVDRSPLKNGSFADGLNFWSSYVHYDAQAVVSTVNDAAKLAIASEGQEPWSVLLEQGNLQLVKGQTYQLTFKASSTVARPLEVTVENASYTRYFSQIVELGTEAKTYQFDFTLGQDDTAGLKFLLGKAAGSPFAAHDVTIDDVKLEVK</sequence>
<dbReference type="PANTHER" id="PTHR10963:SF55">
    <property type="entry name" value="GLYCOSIDE HYDROLASE FAMILY 16 PROTEIN"/>
    <property type="match status" value="1"/>
</dbReference>
<evidence type="ECO:0000256" key="3">
    <source>
        <dbReference type="SAM" id="SignalP"/>
    </source>
</evidence>
<feature type="domain" description="GH16" evidence="4">
    <location>
        <begin position="30"/>
        <end position="295"/>
    </location>
</feature>
<evidence type="ECO:0000313" key="5">
    <source>
        <dbReference type="EMBL" id="MDI3236113.1"/>
    </source>
</evidence>
<dbReference type="InterPro" id="IPR050546">
    <property type="entry name" value="Glycosyl_Hydrlase_16"/>
</dbReference>
<dbReference type="InterPro" id="IPR003305">
    <property type="entry name" value="CenC_carb-bd"/>
</dbReference>
<dbReference type="InterPro" id="IPR008979">
    <property type="entry name" value="Galactose-bd-like_sf"/>
</dbReference>
<dbReference type="Gene3D" id="2.60.120.260">
    <property type="entry name" value="Galactose-binding domain-like"/>
    <property type="match status" value="3"/>
</dbReference>
<keyword evidence="2" id="KW-0378">Hydrolase</keyword>
<dbReference type="SUPFAM" id="SSF49899">
    <property type="entry name" value="Concanavalin A-like lectins/glucanases"/>
    <property type="match status" value="1"/>
</dbReference>
<dbReference type="PROSITE" id="PS51762">
    <property type="entry name" value="GH16_2"/>
    <property type="match status" value="1"/>
</dbReference>
<evidence type="ECO:0000256" key="1">
    <source>
        <dbReference type="ARBA" id="ARBA00006865"/>
    </source>
</evidence>
<keyword evidence="3" id="KW-0732">Signal</keyword>
<dbReference type="InterPro" id="IPR000757">
    <property type="entry name" value="Beta-glucanase-like"/>
</dbReference>
<feature type="signal peptide" evidence="3">
    <location>
        <begin position="1"/>
        <end position="23"/>
    </location>
</feature>
<dbReference type="SUPFAM" id="SSF49785">
    <property type="entry name" value="Galactose-binding domain-like"/>
    <property type="match status" value="3"/>
</dbReference>
<comment type="caution">
    <text evidence="5">The sequence shown here is derived from an EMBL/GenBank/DDBJ whole genome shotgun (WGS) entry which is preliminary data.</text>
</comment>
<evidence type="ECO:0000256" key="2">
    <source>
        <dbReference type="ARBA" id="ARBA00022801"/>
    </source>
</evidence>
<gene>
    <name evidence="5" type="ORF">QK289_13945</name>
</gene>
<keyword evidence="6" id="KW-1185">Reference proteome</keyword>
<evidence type="ECO:0000259" key="4">
    <source>
        <dbReference type="PROSITE" id="PS51762"/>
    </source>
</evidence>
<dbReference type="Pfam" id="PF02018">
    <property type="entry name" value="CBM_4_9"/>
    <property type="match status" value="3"/>
</dbReference>
<protein>
    <submittedName>
        <fullName evidence="5">Carbohydrate binding domain-containing protein</fullName>
    </submittedName>
</protein>
<proteinExistence type="inferred from homology"/>
<name>A0ABT6R5K1_9BACL</name>
<evidence type="ECO:0000313" key="6">
    <source>
        <dbReference type="Proteomes" id="UP001243286"/>
    </source>
</evidence>
<dbReference type="Pfam" id="PF00722">
    <property type="entry name" value="Glyco_hydro_16"/>
    <property type="match status" value="1"/>
</dbReference>
<dbReference type="Gene3D" id="2.60.120.200">
    <property type="match status" value="1"/>
</dbReference>
<dbReference type="CDD" id="cd08023">
    <property type="entry name" value="GH16_laminarinase_like"/>
    <property type="match status" value="1"/>
</dbReference>
<dbReference type="PANTHER" id="PTHR10963">
    <property type="entry name" value="GLYCOSYL HYDROLASE-RELATED"/>
    <property type="match status" value="1"/>
</dbReference>
<dbReference type="Proteomes" id="UP001243286">
    <property type="component" value="Unassembled WGS sequence"/>
</dbReference>
<accession>A0ABT6R5K1</accession>
<dbReference type="InterPro" id="IPR013320">
    <property type="entry name" value="ConA-like_dom_sf"/>
</dbReference>
<feature type="chain" id="PRO_5046351414" evidence="3">
    <location>
        <begin position="24"/>
        <end position="797"/>
    </location>
</feature>
<organism evidence="5 6">
    <name type="scientific">Exiguobacterium antarcticum</name>
    <dbReference type="NCBI Taxonomy" id="132920"/>
    <lineage>
        <taxon>Bacteria</taxon>
        <taxon>Bacillati</taxon>
        <taxon>Bacillota</taxon>
        <taxon>Bacilli</taxon>
        <taxon>Bacillales</taxon>
        <taxon>Bacillales Family XII. Incertae Sedis</taxon>
        <taxon>Exiguobacterium</taxon>
    </lineage>
</organism>
<dbReference type="EMBL" id="JASBQV010000029">
    <property type="protein sequence ID" value="MDI3236113.1"/>
    <property type="molecule type" value="Genomic_DNA"/>
</dbReference>
<reference evidence="5 6" key="1">
    <citation type="submission" date="2023-04" db="EMBL/GenBank/DDBJ databases">
        <title>Antarctic isolates genomes.</title>
        <authorList>
            <person name="Dimov S.G."/>
        </authorList>
    </citation>
    <scope>NUCLEOTIDE SEQUENCE [LARGE SCALE GENOMIC DNA]</scope>
    <source>
        <strain evidence="5 6">AL19</strain>
    </source>
</reference>